<keyword evidence="2" id="KW-1185">Reference proteome</keyword>
<accession>A0ACB6RIW3</accession>
<comment type="caution">
    <text evidence="1">The sequence shown here is derived from an EMBL/GenBank/DDBJ whole genome shotgun (WGS) entry which is preliminary data.</text>
</comment>
<evidence type="ECO:0000313" key="2">
    <source>
        <dbReference type="Proteomes" id="UP000799754"/>
    </source>
</evidence>
<proteinExistence type="predicted"/>
<reference evidence="1" key="1">
    <citation type="journal article" date="2020" name="Stud. Mycol.">
        <title>101 Dothideomycetes genomes: a test case for predicting lifestyles and emergence of pathogens.</title>
        <authorList>
            <person name="Haridas S."/>
            <person name="Albert R."/>
            <person name="Binder M."/>
            <person name="Bloem J."/>
            <person name="Labutti K."/>
            <person name="Salamov A."/>
            <person name="Andreopoulos B."/>
            <person name="Baker S."/>
            <person name="Barry K."/>
            <person name="Bills G."/>
            <person name="Bluhm B."/>
            <person name="Cannon C."/>
            <person name="Castanera R."/>
            <person name="Culley D."/>
            <person name="Daum C."/>
            <person name="Ezra D."/>
            <person name="Gonzalez J."/>
            <person name="Henrissat B."/>
            <person name="Kuo A."/>
            <person name="Liang C."/>
            <person name="Lipzen A."/>
            <person name="Lutzoni F."/>
            <person name="Magnuson J."/>
            <person name="Mondo S."/>
            <person name="Nolan M."/>
            <person name="Ohm R."/>
            <person name="Pangilinan J."/>
            <person name="Park H.-J."/>
            <person name="Ramirez L."/>
            <person name="Alfaro M."/>
            <person name="Sun H."/>
            <person name="Tritt A."/>
            <person name="Yoshinaga Y."/>
            <person name="Zwiers L.-H."/>
            <person name="Turgeon B."/>
            <person name="Goodwin S."/>
            <person name="Spatafora J."/>
            <person name="Crous P."/>
            <person name="Grigoriev I."/>
        </authorList>
    </citation>
    <scope>NUCLEOTIDE SEQUENCE</scope>
    <source>
        <strain evidence="1">CBS 525.71</strain>
    </source>
</reference>
<gene>
    <name evidence="1" type="ORF">BU25DRAFT_416143</name>
</gene>
<sequence>MPPKSILKKAAAPVPERNGTPVNQRHLEVALHHANILEQRKAVEAQVLDSIMTLMEYPPSPDADAKRPRAADARAFEEAVAAFQPADYDALIEERNIADKCGYALCPKPKRRAPSTAKKQFVDTDKGVEIVDRKVLEVWCSDDCAKRALYVKVQLNEEPAWLRSGGYGGGIELIVDNAQELRTTLPVRAQQQAAPAPVKTEEEEDMDAVWAAHDSATAELARERGEKPGAVSKASNSLVQDTITEHESSHAPPQPPSLPAGPTMAIEGHIPRHNRPKEEDEDGDGDGDGDEDEHDEQDWDKHLPG</sequence>
<protein>
    <submittedName>
        <fullName evidence="1">Uncharacterized protein</fullName>
    </submittedName>
</protein>
<evidence type="ECO:0000313" key="1">
    <source>
        <dbReference type="EMBL" id="KAF2621355.1"/>
    </source>
</evidence>
<dbReference type="EMBL" id="MU006756">
    <property type="protein sequence ID" value="KAF2621355.1"/>
    <property type="molecule type" value="Genomic_DNA"/>
</dbReference>
<name>A0ACB6RIW3_9PLEO</name>
<organism evidence="1 2">
    <name type="scientific">Macroventuria anomochaeta</name>
    <dbReference type="NCBI Taxonomy" id="301207"/>
    <lineage>
        <taxon>Eukaryota</taxon>
        <taxon>Fungi</taxon>
        <taxon>Dikarya</taxon>
        <taxon>Ascomycota</taxon>
        <taxon>Pezizomycotina</taxon>
        <taxon>Dothideomycetes</taxon>
        <taxon>Pleosporomycetidae</taxon>
        <taxon>Pleosporales</taxon>
        <taxon>Pleosporineae</taxon>
        <taxon>Didymellaceae</taxon>
        <taxon>Macroventuria</taxon>
    </lineage>
</organism>
<dbReference type="Proteomes" id="UP000799754">
    <property type="component" value="Unassembled WGS sequence"/>
</dbReference>